<feature type="binding site" evidence="5">
    <location>
        <position position="87"/>
    </location>
    <ligand>
        <name>substrate</name>
    </ligand>
</feature>
<dbReference type="PANTHER" id="PTHR32308:SF10">
    <property type="entry name" value="CITRATE LYASE SUBUNIT BETA"/>
    <property type="match status" value="1"/>
</dbReference>
<dbReference type="SUPFAM" id="SSF51621">
    <property type="entry name" value="Phosphoenolpyruvate/pyruvate domain"/>
    <property type="match status" value="1"/>
</dbReference>
<sequence>MMRFWLNLGRSSMSADQERMSDTISRARSFLFVPGDRPERFAKALATAADIVVVDFEDSVAAQKKDVAREGFKTFAVTAEIGRVVVRINAAGTNDFELDVDACRSAGVSAVVLSKTEGNDDLQRFASLAGKMRVIALVESALGLDKCGEITGHDLVDRIAFGSIDYRLDLGIPEDGPGLSAARSEIVLRSRLASISAPIEGVTAAYNDDALLISEIRLARSFGFGAKLAIHPAQIEAINAGFSPTQAEVVWAKRIAAAVAAAGGEVGAVSLNGEMIDRPILLRAEQILERTAVQR</sequence>
<gene>
    <name evidence="8" type="ORF">F4V91_33275</name>
</gene>
<dbReference type="InterPro" id="IPR015813">
    <property type="entry name" value="Pyrv/PenolPyrv_kinase-like_dom"/>
</dbReference>
<accession>A0A6A1THK2</accession>
<feature type="domain" description="HpcH/HpaI aldolase/citrate lyase" evidence="7">
    <location>
        <begin position="28"/>
        <end position="232"/>
    </location>
</feature>
<evidence type="ECO:0000256" key="6">
    <source>
        <dbReference type="PIRSR" id="PIRSR015582-2"/>
    </source>
</evidence>
<evidence type="ECO:0000256" key="2">
    <source>
        <dbReference type="ARBA" id="ARBA00005568"/>
    </source>
</evidence>
<dbReference type="GO" id="GO:0016829">
    <property type="term" value="F:lyase activity"/>
    <property type="evidence" value="ECO:0007669"/>
    <property type="project" value="UniProtKB-KW"/>
</dbReference>
<evidence type="ECO:0000256" key="3">
    <source>
        <dbReference type="ARBA" id="ARBA00022723"/>
    </source>
</evidence>
<evidence type="ECO:0000256" key="4">
    <source>
        <dbReference type="ARBA" id="ARBA00022842"/>
    </source>
</evidence>
<proteinExistence type="inferred from homology"/>
<dbReference type="Pfam" id="PF03328">
    <property type="entry name" value="HpcH_HpaI"/>
    <property type="match status" value="1"/>
</dbReference>
<feature type="binding site" evidence="5">
    <location>
        <position position="139"/>
    </location>
    <ligand>
        <name>substrate</name>
    </ligand>
</feature>
<protein>
    <submittedName>
        <fullName evidence="8">CoA ester lyase</fullName>
    </submittedName>
</protein>
<dbReference type="Gene3D" id="3.20.20.60">
    <property type="entry name" value="Phosphoenolpyruvate-binding domains"/>
    <property type="match status" value="1"/>
</dbReference>
<evidence type="ECO:0000259" key="7">
    <source>
        <dbReference type="Pfam" id="PF03328"/>
    </source>
</evidence>
<name>A0A6A1THK2_NEOGA</name>
<dbReference type="InterPro" id="IPR011206">
    <property type="entry name" value="Citrate_lyase_beta/mcl1/mcl2"/>
</dbReference>
<dbReference type="PIRSF" id="PIRSF015582">
    <property type="entry name" value="Cit_lyase_B"/>
    <property type="match status" value="1"/>
</dbReference>
<evidence type="ECO:0000313" key="9">
    <source>
        <dbReference type="Proteomes" id="UP000386575"/>
    </source>
</evidence>
<dbReference type="AlphaFoldDB" id="A0A6A1THK2"/>
<comment type="cofactor">
    <cofactor evidence="1">
        <name>Mg(2+)</name>
        <dbReference type="ChEBI" id="CHEBI:18420"/>
    </cofactor>
</comment>
<dbReference type="Proteomes" id="UP000386575">
    <property type="component" value="Unassembled WGS sequence"/>
</dbReference>
<dbReference type="InterPro" id="IPR040442">
    <property type="entry name" value="Pyrv_kinase-like_dom_sf"/>
</dbReference>
<keyword evidence="3 6" id="KW-0479">Metal-binding</keyword>
<comment type="caution">
    <text evidence="8">The sequence shown here is derived from an EMBL/GenBank/DDBJ whole genome shotgun (WGS) entry which is preliminary data.</text>
</comment>
<dbReference type="PANTHER" id="PTHR32308">
    <property type="entry name" value="LYASE BETA SUBUNIT, PUTATIVE (AFU_ORTHOLOGUE AFUA_4G13030)-RELATED"/>
    <property type="match status" value="1"/>
</dbReference>
<dbReference type="EMBL" id="VZUL01000006">
    <property type="protein sequence ID" value="KAB1082194.1"/>
    <property type="molecule type" value="Genomic_DNA"/>
</dbReference>
<dbReference type="InterPro" id="IPR005000">
    <property type="entry name" value="Aldolase/citrate-lyase_domain"/>
</dbReference>
<organism evidence="8 9">
    <name type="scientific">Neorhizobium galegae</name>
    <name type="common">Rhizobium galegae</name>
    <dbReference type="NCBI Taxonomy" id="399"/>
    <lineage>
        <taxon>Bacteria</taxon>
        <taxon>Pseudomonadati</taxon>
        <taxon>Pseudomonadota</taxon>
        <taxon>Alphaproteobacteria</taxon>
        <taxon>Hyphomicrobiales</taxon>
        <taxon>Rhizobiaceae</taxon>
        <taxon>Rhizobium/Agrobacterium group</taxon>
        <taxon>Neorhizobium</taxon>
    </lineage>
</organism>
<reference evidence="8 9" key="1">
    <citation type="submission" date="2019-09" db="EMBL/GenBank/DDBJ databases">
        <title>Genome sequencing of Ng87 strain.</title>
        <authorList>
            <person name="Karasev E.S."/>
            <person name="Andronov E."/>
        </authorList>
    </citation>
    <scope>NUCLEOTIDE SEQUENCE [LARGE SCALE GENOMIC DNA]</scope>
    <source>
        <strain evidence="8 9">Ng87</strain>
    </source>
</reference>
<feature type="binding site" evidence="6">
    <location>
        <position position="165"/>
    </location>
    <ligand>
        <name>Mg(2+)</name>
        <dbReference type="ChEBI" id="CHEBI:18420"/>
    </ligand>
</feature>
<feature type="binding site" evidence="6">
    <location>
        <position position="139"/>
    </location>
    <ligand>
        <name>Mg(2+)</name>
        <dbReference type="ChEBI" id="CHEBI:18420"/>
    </ligand>
</feature>
<evidence type="ECO:0000313" key="8">
    <source>
        <dbReference type="EMBL" id="KAB1082194.1"/>
    </source>
</evidence>
<evidence type="ECO:0000256" key="1">
    <source>
        <dbReference type="ARBA" id="ARBA00001946"/>
    </source>
</evidence>
<keyword evidence="4 6" id="KW-0460">Magnesium</keyword>
<dbReference type="GO" id="GO:0006107">
    <property type="term" value="P:oxaloacetate metabolic process"/>
    <property type="evidence" value="ECO:0007669"/>
    <property type="project" value="TreeGrafter"/>
</dbReference>
<comment type="similarity">
    <text evidence="2">Belongs to the HpcH/HpaI aldolase family.</text>
</comment>
<evidence type="ECO:0000256" key="5">
    <source>
        <dbReference type="PIRSR" id="PIRSR015582-1"/>
    </source>
</evidence>
<keyword evidence="8" id="KW-0456">Lyase</keyword>
<dbReference type="GO" id="GO:0000287">
    <property type="term" value="F:magnesium ion binding"/>
    <property type="evidence" value="ECO:0007669"/>
    <property type="project" value="TreeGrafter"/>
</dbReference>